<keyword evidence="7" id="KW-1133">Transmembrane helix</keyword>
<evidence type="ECO:0000256" key="7">
    <source>
        <dbReference type="SAM" id="Phobius"/>
    </source>
</evidence>
<dbReference type="GO" id="GO:0004497">
    <property type="term" value="F:monooxygenase activity"/>
    <property type="evidence" value="ECO:0007669"/>
    <property type="project" value="UniProtKB-KW"/>
</dbReference>
<evidence type="ECO:0000259" key="8">
    <source>
        <dbReference type="Pfam" id="PF01494"/>
    </source>
</evidence>
<feature type="domain" description="FAD-binding" evidence="8">
    <location>
        <begin position="7"/>
        <end position="342"/>
    </location>
</feature>
<comment type="cofactor">
    <cofactor evidence="1">
        <name>FAD</name>
        <dbReference type="ChEBI" id="CHEBI:57692"/>
    </cofactor>
</comment>
<reference evidence="10" key="1">
    <citation type="journal article" date="2014" name="BMC Genomics">
        <title>The genome sequence of the biocontrol fungus Metarhizium anisopliae and comparative genomics of Metarhizium species.</title>
        <authorList>
            <person name="Pattemore J.A."/>
            <person name="Hane J.K."/>
            <person name="Williams A.H."/>
            <person name="Wilson B.A."/>
            <person name="Stodart B.J."/>
            <person name="Ash G.J."/>
        </authorList>
    </citation>
    <scope>NUCLEOTIDE SEQUENCE [LARGE SCALE GENOMIC DNA]</scope>
    <source>
        <strain evidence="10">BRIP 53293</strain>
    </source>
</reference>
<dbReference type="InterPro" id="IPR036188">
    <property type="entry name" value="FAD/NAD-bd_sf"/>
</dbReference>
<sequence>MEKSSFKVIIVGCSITGMTLGHCLDRAGIDYVILEKHENIFAEPGVSLGLMPNGSRILEQLGIYSGVDEIYEPIHKIYQFLPDGYCIETDSPVKIVERQELFGLPFCVIARQHFLQVLYAKFEDKSRIHMSKKVVEISHGKSNVSVTAADGTTYEGDLVVGADGIHSAVRSEMWRIGNSEQAGFITETEKSELSAEFACVFGVCKAVPGQGRWEHILRYNEGFCFMFFPATGTDVFFNVIYKLKQKYKYPNIPRFTQEDAFKVCESVGDFPVWKDIKFRDVWEQRTSFAIVALEEHMFTNWHHRRIVCVGDSISKMTPNMGQGANTAIETVAALTNELRTLVKANHPEKPSEYELNNMLQRFNRKQFRRLTAVHGDARYVTRLEALDGAMHWIFARYVMGHCGDVLLGNTARIVSGGKVLDFIPLTARSGKDWPPCPWQHSFGISDMIDFCKKMSIAFLIALVALVLGAFGAGRH</sequence>
<dbReference type="InterPro" id="IPR050562">
    <property type="entry name" value="FAD_mOase_fung"/>
</dbReference>
<evidence type="ECO:0000313" key="9">
    <source>
        <dbReference type="EMBL" id="KJK74907.1"/>
    </source>
</evidence>
<gene>
    <name evidence="9" type="ORF">H634G_09741</name>
</gene>
<comment type="similarity">
    <text evidence="2">Belongs to the paxM FAD-dependent monooxygenase family.</text>
</comment>
<evidence type="ECO:0000256" key="6">
    <source>
        <dbReference type="ARBA" id="ARBA00023033"/>
    </source>
</evidence>
<dbReference type="PANTHER" id="PTHR47356:SF2">
    <property type="entry name" value="FAD-BINDING DOMAIN-CONTAINING PROTEIN-RELATED"/>
    <property type="match status" value="1"/>
</dbReference>
<keyword evidence="6" id="KW-0503">Monooxygenase</keyword>
<proteinExistence type="inferred from homology"/>
<dbReference type="Pfam" id="PF01494">
    <property type="entry name" value="FAD_binding_3"/>
    <property type="match status" value="1"/>
</dbReference>
<keyword evidence="7" id="KW-0472">Membrane</keyword>
<keyword evidence="10" id="KW-1185">Reference proteome</keyword>
<dbReference type="GO" id="GO:0071949">
    <property type="term" value="F:FAD binding"/>
    <property type="evidence" value="ECO:0007669"/>
    <property type="project" value="InterPro"/>
</dbReference>
<dbReference type="PANTHER" id="PTHR47356">
    <property type="entry name" value="FAD-DEPENDENT MONOOXYGENASE ASQG-RELATED"/>
    <property type="match status" value="1"/>
</dbReference>
<dbReference type="EMBL" id="KE384753">
    <property type="protein sequence ID" value="KJK74907.1"/>
    <property type="molecule type" value="Genomic_DNA"/>
</dbReference>
<name>A0A0D9NLE4_METAN</name>
<protein>
    <recommendedName>
        <fullName evidence="8">FAD-binding domain-containing protein</fullName>
    </recommendedName>
</protein>
<dbReference type="InterPro" id="IPR002938">
    <property type="entry name" value="FAD-bd"/>
</dbReference>
<evidence type="ECO:0000256" key="4">
    <source>
        <dbReference type="ARBA" id="ARBA00022827"/>
    </source>
</evidence>
<keyword evidence="5" id="KW-0560">Oxidoreductase</keyword>
<dbReference type="OrthoDB" id="4940251at2759"/>
<evidence type="ECO:0000313" key="10">
    <source>
        <dbReference type="Proteomes" id="UP000054544"/>
    </source>
</evidence>
<keyword evidence="3" id="KW-0285">Flavoprotein</keyword>
<keyword evidence="4" id="KW-0274">FAD</keyword>
<dbReference type="Gene3D" id="3.50.50.60">
    <property type="entry name" value="FAD/NAD(P)-binding domain"/>
    <property type="match status" value="1"/>
</dbReference>
<dbReference type="AlphaFoldDB" id="A0A0D9NLE4"/>
<feature type="transmembrane region" description="Helical" evidence="7">
    <location>
        <begin position="454"/>
        <end position="473"/>
    </location>
</feature>
<dbReference type="SUPFAM" id="SSF51905">
    <property type="entry name" value="FAD/NAD(P)-binding domain"/>
    <property type="match status" value="1"/>
</dbReference>
<dbReference type="Proteomes" id="UP000054544">
    <property type="component" value="Unassembled WGS sequence"/>
</dbReference>
<dbReference type="PRINTS" id="PR00420">
    <property type="entry name" value="RNGMNOXGNASE"/>
</dbReference>
<evidence type="ECO:0000256" key="3">
    <source>
        <dbReference type="ARBA" id="ARBA00022630"/>
    </source>
</evidence>
<keyword evidence="7" id="KW-0812">Transmembrane</keyword>
<accession>A0A0D9NLE4</accession>
<evidence type="ECO:0000256" key="5">
    <source>
        <dbReference type="ARBA" id="ARBA00023002"/>
    </source>
</evidence>
<evidence type="ECO:0000256" key="1">
    <source>
        <dbReference type="ARBA" id="ARBA00001974"/>
    </source>
</evidence>
<evidence type="ECO:0000256" key="2">
    <source>
        <dbReference type="ARBA" id="ARBA00007992"/>
    </source>
</evidence>
<organism evidence="9 10">
    <name type="scientific">Metarhizium anisopliae BRIP 53293</name>
    <dbReference type="NCBI Taxonomy" id="1291518"/>
    <lineage>
        <taxon>Eukaryota</taxon>
        <taxon>Fungi</taxon>
        <taxon>Dikarya</taxon>
        <taxon>Ascomycota</taxon>
        <taxon>Pezizomycotina</taxon>
        <taxon>Sordariomycetes</taxon>
        <taxon>Hypocreomycetidae</taxon>
        <taxon>Hypocreales</taxon>
        <taxon>Clavicipitaceae</taxon>
        <taxon>Metarhizium</taxon>
    </lineage>
</organism>
<dbReference type="STRING" id="1291518.A0A0D9NLE4"/>